<dbReference type="EMBL" id="CABITT030000001">
    <property type="protein sequence ID" value="VVA91313.1"/>
    <property type="molecule type" value="Genomic_DNA"/>
</dbReference>
<reference evidence="8" key="1">
    <citation type="submission" date="2019-07" db="EMBL/GenBank/DDBJ databases">
        <authorList>
            <person name="Dittberner H."/>
        </authorList>
    </citation>
    <scope>NUCLEOTIDE SEQUENCE [LARGE SCALE GENOMIC DNA]</scope>
</reference>
<protein>
    <submittedName>
        <fullName evidence="8">Uncharacterized protein</fullName>
    </submittedName>
</protein>
<keyword evidence="7" id="KW-0325">Glycoprotein</keyword>
<sequence length="345" mass="38604">MLITGLHANYCYSNPAPEAHHNQTRAHTVAFGVTPQCHRFSVPCEITMKGDLDEGYTAITKAKINDPSRKKKDIWVTEATASCKVETPCLAVSASWTKNDLECSFEHNDRGLSMFVSPPPPRFGDDRSCLRLYSLHSKQLTCHPRDLDALRDFINLGFSGDFPSGFEKCSLLEQLFLGGNKLTGNVPQDLFQLQRLNLLALPENDLSGSLSPALETSPTFSILMSLRIDSSVRSLMCSTNCTSSSISLLRRLIDSLVESPSRWQIRRLWFNDSLPENLPSCRHLRNVNVARNPILTQALRILQHCQNLTTLILTLNFDNEMLPDDPNLHFKKLQVLAIGNSKLPG</sequence>
<evidence type="ECO:0000256" key="2">
    <source>
        <dbReference type="ARBA" id="ARBA00022692"/>
    </source>
</evidence>
<keyword evidence="4" id="KW-0547">Nucleotide-binding</keyword>
<keyword evidence="6" id="KW-1133">Transmembrane helix</keyword>
<dbReference type="PANTHER" id="PTHR48056:SF81">
    <property type="entry name" value="RECEPTOR PROTEIN-TYROSINE KINASE CEPR1"/>
    <property type="match status" value="1"/>
</dbReference>
<evidence type="ECO:0000256" key="3">
    <source>
        <dbReference type="ARBA" id="ARBA00022737"/>
    </source>
</evidence>
<evidence type="ECO:0000256" key="5">
    <source>
        <dbReference type="ARBA" id="ARBA00022840"/>
    </source>
</evidence>
<name>A0A565AQY9_9BRAS</name>
<keyword evidence="5" id="KW-0067">ATP-binding</keyword>
<keyword evidence="9" id="KW-1185">Reference proteome</keyword>
<dbReference type="PANTHER" id="PTHR48056">
    <property type="entry name" value="LRR RECEPTOR-LIKE SERINE/THREONINE-PROTEIN KINASE-RELATED"/>
    <property type="match status" value="1"/>
</dbReference>
<dbReference type="InterPro" id="IPR032675">
    <property type="entry name" value="LRR_dom_sf"/>
</dbReference>
<keyword evidence="1" id="KW-0433">Leucine-rich repeat</keyword>
<dbReference type="Proteomes" id="UP000489600">
    <property type="component" value="Unassembled WGS sequence"/>
</dbReference>
<evidence type="ECO:0000256" key="4">
    <source>
        <dbReference type="ARBA" id="ARBA00022741"/>
    </source>
</evidence>
<dbReference type="Gene3D" id="3.80.10.10">
    <property type="entry name" value="Ribonuclease Inhibitor"/>
    <property type="match status" value="1"/>
</dbReference>
<accession>A0A565AQY9</accession>
<evidence type="ECO:0000256" key="7">
    <source>
        <dbReference type="ARBA" id="ARBA00023180"/>
    </source>
</evidence>
<gene>
    <name evidence="8" type="ORF">ANE_LOCUS1758</name>
</gene>
<evidence type="ECO:0000256" key="6">
    <source>
        <dbReference type="ARBA" id="ARBA00022989"/>
    </source>
</evidence>
<evidence type="ECO:0000256" key="1">
    <source>
        <dbReference type="ARBA" id="ARBA00022614"/>
    </source>
</evidence>
<dbReference type="InterPro" id="IPR050647">
    <property type="entry name" value="Plant_LRR-RLKs"/>
</dbReference>
<keyword evidence="6" id="KW-0472">Membrane</keyword>
<proteinExistence type="predicted"/>
<keyword evidence="2" id="KW-0812">Transmembrane</keyword>
<keyword evidence="3" id="KW-0677">Repeat</keyword>
<evidence type="ECO:0000313" key="8">
    <source>
        <dbReference type="EMBL" id="VVA91313.1"/>
    </source>
</evidence>
<evidence type="ECO:0000313" key="9">
    <source>
        <dbReference type="Proteomes" id="UP000489600"/>
    </source>
</evidence>
<comment type="caution">
    <text evidence="8">The sequence shown here is derived from an EMBL/GenBank/DDBJ whole genome shotgun (WGS) entry which is preliminary data.</text>
</comment>
<dbReference type="OrthoDB" id="676979at2759"/>
<dbReference type="SUPFAM" id="SSF52047">
    <property type="entry name" value="RNI-like"/>
    <property type="match status" value="1"/>
</dbReference>
<dbReference type="GO" id="GO:0005524">
    <property type="term" value="F:ATP binding"/>
    <property type="evidence" value="ECO:0007669"/>
    <property type="project" value="UniProtKB-KW"/>
</dbReference>
<dbReference type="AlphaFoldDB" id="A0A565AQY9"/>
<organism evidence="8 9">
    <name type="scientific">Arabis nemorensis</name>
    <dbReference type="NCBI Taxonomy" id="586526"/>
    <lineage>
        <taxon>Eukaryota</taxon>
        <taxon>Viridiplantae</taxon>
        <taxon>Streptophyta</taxon>
        <taxon>Embryophyta</taxon>
        <taxon>Tracheophyta</taxon>
        <taxon>Spermatophyta</taxon>
        <taxon>Magnoliopsida</taxon>
        <taxon>eudicotyledons</taxon>
        <taxon>Gunneridae</taxon>
        <taxon>Pentapetalae</taxon>
        <taxon>rosids</taxon>
        <taxon>malvids</taxon>
        <taxon>Brassicales</taxon>
        <taxon>Brassicaceae</taxon>
        <taxon>Arabideae</taxon>
        <taxon>Arabis</taxon>
    </lineage>
</organism>